<dbReference type="EMBL" id="JAQQAF010000001">
    <property type="protein sequence ID" value="KAJ8511374.1"/>
    <property type="molecule type" value="Genomic_DNA"/>
</dbReference>
<protein>
    <submittedName>
        <fullName evidence="1">Uncharacterized protein</fullName>
    </submittedName>
</protein>
<dbReference type="AlphaFoldDB" id="A0AAV8RWJ3"/>
<organism evidence="1 2">
    <name type="scientific">Ensete ventricosum</name>
    <name type="common">Abyssinian banana</name>
    <name type="synonym">Musa ensete</name>
    <dbReference type="NCBI Taxonomy" id="4639"/>
    <lineage>
        <taxon>Eukaryota</taxon>
        <taxon>Viridiplantae</taxon>
        <taxon>Streptophyta</taxon>
        <taxon>Embryophyta</taxon>
        <taxon>Tracheophyta</taxon>
        <taxon>Spermatophyta</taxon>
        <taxon>Magnoliopsida</taxon>
        <taxon>Liliopsida</taxon>
        <taxon>Zingiberales</taxon>
        <taxon>Musaceae</taxon>
        <taxon>Ensete</taxon>
    </lineage>
</organism>
<evidence type="ECO:0000313" key="2">
    <source>
        <dbReference type="Proteomes" id="UP001222027"/>
    </source>
</evidence>
<proteinExistence type="predicted"/>
<name>A0AAV8RWJ3_ENSVE</name>
<dbReference type="Proteomes" id="UP001222027">
    <property type="component" value="Unassembled WGS sequence"/>
</dbReference>
<comment type="caution">
    <text evidence="1">The sequence shown here is derived from an EMBL/GenBank/DDBJ whole genome shotgun (WGS) entry which is preliminary data.</text>
</comment>
<reference evidence="1 2" key="1">
    <citation type="submission" date="2022-12" db="EMBL/GenBank/DDBJ databases">
        <title>Chromosome-scale assembly of the Ensete ventricosum genome.</title>
        <authorList>
            <person name="Dussert Y."/>
            <person name="Stocks J."/>
            <person name="Wendawek A."/>
            <person name="Woldeyes F."/>
            <person name="Nichols R.A."/>
            <person name="Borrell J.S."/>
        </authorList>
    </citation>
    <scope>NUCLEOTIDE SEQUENCE [LARGE SCALE GENOMIC DNA]</scope>
    <source>
        <strain evidence="2">cv. Maze</strain>
        <tissue evidence="1">Seeds</tissue>
    </source>
</reference>
<accession>A0AAV8RWJ3</accession>
<gene>
    <name evidence="1" type="ORF">OPV22_001808</name>
</gene>
<evidence type="ECO:0000313" key="1">
    <source>
        <dbReference type="EMBL" id="KAJ8511374.1"/>
    </source>
</evidence>
<keyword evidence="2" id="KW-1185">Reference proteome</keyword>
<sequence>MLMGFLTAAWHQRHSRSLHPLSRAILFPSCLRFLVFALGASARFVWLSAHGVAQSHKLPLRVASLPLGASALSGSWGWCLVSTSSAPSPPTTGHSRKAFPTTARADASRIPVAELRTRDHGVLRLVPGDGAHSSLPDVRKRLVDEVGEITRPT</sequence>